<sequence length="992" mass="109903">MAALCAIFFLFCFSWATQAQQNLIAFNQSVGALLLADSSSAPSILVSSDEWTGVQRAAGDLAHDFGRVTGVNGTALIYNSSFVAESTAPIVIAGTVGKSSLIQSLVQSGKIDVDSIRGQWESYRIQLVSNPLEGVSSAVVIAGADKRGSIYGIYDVSEQMGVSPWYWWADVPAMPQQSIYVQNVTIEQPSPSVKYRGFFLNDEQPALTNWLNTRYPPGQYGPGFNHLFYSTVFELLLRLRANYMWPAQWASMFYVDDPLNPATADEYGIVMGTSHTEPMARNTNEQSNFLNGTWGWSVNRANVTEFMRQGVERAKPFETLYTMGMRGLGDTASPTLNASSLEQIVNVQQDLIREVYNIRNDSVIPQMWCLYKEVGGYFADGLEVPDDITLLWSDDNWAYMQRLPLANETSRSGGAGIYYHADYVGDPRDYKWIDTISLQKYWSELQQSYDREARQIWILNVGDLKPLELPISYFFATAYNTPALSSPNSTQAWLTQWVARQFGTQVADVTAAVLLNYSMLAARRKYKLVDPTTYSIINYNEADGVLRQWQNLVSAASAIYNQLDSTLQSSYFELVLHKCLAGFTVHAIHINAAKNNLYSKQGRTSTNTLAQTVMNYFAQDHALTQQYHNLLNGKWNHMLDQTHLGYQYWQQPMRNSMPAVSMVQQREIALSGQLGVTCDGNNGTVPGDDMYHSLSSNVLTLPPMDPYGPSRWIDVFARGTDAVNFNVSSEPHILVTPSSGVLQATGNNTDLRLTVSIDWANAPNGSTVSVINITTTTPTGVYDNGTYPYGNFAKPQIQVPVNKTAVPASFHGFVESDLTISIEPEHFSSNTSNTSAAYYEVIPAYGRTFSGITLLPFTAPSQSPSSGSSPKLTYNFYTFTPNLTNANLTFYAGTAMNTDPTRPLKYAVSIDNATPQIIQPNPLTHLWPLPPMWNGMVADAAMTNTTMHNITRTGAHTLNLWLLEPGLVVQKLVLDLGGVRRSYLGPPESMIV</sequence>
<protein>
    <recommendedName>
        <fullName evidence="3">Gylcosyl hydrolase 115 C-terminal domain-containing protein</fullName>
    </recommendedName>
</protein>
<organism evidence="4 5">
    <name type="scientific">Phialophora macrospora</name>
    <dbReference type="NCBI Taxonomy" id="1851006"/>
    <lineage>
        <taxon>Eukaryota</taxon>
        <taxon>Fungi</taxon>
        <taxon>Dikarya</taxon>
        <taxon>Ascomycota</taxon>
        <taxon>Pezizomycotina</taxon>
        <taxon>Eurotiomycetes</taxon>
        <taxon>Chaetothyriomycetidae</taxon>
        <taxon>Chaetothyriales</taxon>
        <taxon>Herpotrichiellaceae</taxon>
        <taxon>Phialophora</taxon>
    </lineage>
</organism>
<dbReference type="Pfam" id="PF17829">
    <property type="entry name" value="GH115_C"/>
    <property type="match status" value="1"/>
</dbReference>
<keyword evidence="2" id="KW-0732">Signal</keyword>
<dbReference type="HOGENOM" id="CLU_004852_1_0_1"/>
<name>A0A0D2CLS0_9EURO</name>
<dbReference type="InterPro" id="IPR042301">
    <property type="entry name" value="GH115_sf"/>
</dbReference>
<dbReference type="Pfam" id="PF15979">
    <property type="entry name" value="Glyco_hydro_115"/>
    <property type="match status" value="1"/>
</dbReference>
<dbReference type="STRING" id="5601.A0A0D2CLS0"/>
<dbReference type="PANTHER" id="PTHR37842:SF2">
    <property type="entry name" value="GYLCOSYL HYDROLASE 115 C-TERMINAL DOMAIN-CONTAINING PROTEIN"/>
    <property type="match status" value="1"/>
</dbReference>
<evidence type="ECO:0000313" key="5">
    <source>
        <dbReference type="Proteomes" id="UP000054266"/>
    </source>
</evidence>
<proteinExistence type="predicted"/>
<feature type="chain" id="PRO_5002255288" description="Gylcosyl hydrolase 115 C-terminal domain-containing protein" evidence="2">
    <location>
        <begin position="20"/>
        <end position="992"/>
    </location>
</feature>
<dbReference type="EMBL" id="KN846960">
    <property type="protein sequence ID" value="KIW66186.1"/>
    <property type="molecule type" value="Genomic_DNA"/>
</dbReference>
<dbReference type="Proteomes" id="UP000054266">
    <property type="component" value="Unassembled WGS sequence"/>
</dbReference>
<gene>
    <name evidence="4" type="ORF">PV04_08387</name>
</gene>
<keyword evidence="5" id="KW-1185">Reference proteome</keyword>
<dbReference type="Gene3D" id="3.30.379.10">
    <property type="entry name" value="Chitobiase/beta-hexosaminidase domain 2-like"/>
    <property type="match status" value="1"/>
</dbReference>
<dbReference type="AlphaFoldDB" id="A0A0D2CLS0"/>
<dbReference type="PANTHER" id="PTHR37842">
    <property type="match status" value="1"/>
</dbReference>
<feature type="domain" description="Gylcosyl hydrolase 115 C-terminal" evidence="3">
    <location>
        <begin position="812"/>
        <end position="988"/>
    </location>
</feature>
<dbReference type="Gene3D" id="3.20.20.520">
    <property type="entry name" value="Glycosyl hydrolase family 115"/>
    <property type="match status" value="1"/>
</dbReference>
<dbReference type="InterPro" id="IPR029018">
    <property type="entry name" value="Hex-like_dom2"/>
</dbReference>
<feature type="signal peptide" evidence="2">
    <location>
        <begin position="1"/>
        <end position="19"/>
    </location>
</feature>
<evidence type="ECO:0000313" key="4">
    <source>
        <dbReference type="EMBL" id="KIW66186.1"/>
    </source>
</evidence>
<reference evidence="4 5" key="1">
    <citation type="submission" date="2015-01" db="EMBL/GenBank/DDBJ databases">
        <title>The Genome Sequence of Capronia semiimmersa CBS27337.</title>
        <authorList>
            <consortium name="The Broad Institute Genomics Platform"/>
            <person name="Cuomo C."/>
            <person name="de Hoog S."/>
            <person name="Gorbushina A."/>
            <person name="Stielow B."/>
            <person name="Teixiera M."/>
            <person name="Abouelleil A."/>
            <person name="Chapman S.B."/>
            <person name="Priest M."/>
            <person name="Young S.K."/>
            <person name="Wortman J."/>
            <person name="Nusbaum C."/>
            <person name="Birren B."/>
        </authorList>
    </citation>
    <scope>NUCLEOTIDE SEQUENCE [LARGE SCALE GENOMIC DNA]</scope>
    <source>
        <strain evidence="4 5">CBS 27337</strain>
    </source>
</reference>
<dbReference type="SUPFAM" id="SSF55545">
    <property type="entry name" value="beta-N-acetylhexosaminidase-like domain"/>
    <property type="match status" value="1"/>
</dbReference>
<dbReference type="InterPro" id="IPR041437">
    <property type="entry name" value="GH115_C"/>
</dbReference>
<accession>A0A0D2CLS0</accession>
<dbReference type="Gene3D" id="1.20.58.2150">
    <property type="match status" value="1"/>
</dbReference>
<keyword evidence="1" id="KW-0378">Hydrolase</keyword>
<evidence type="ECO:0000256" key="1">
    <source>
        <dbReference type="ARBA" id="ARBA00022801"/>
    </source>
</evidence>
<dbReference type="GO" id="GO:0016787">
    <property type="term" value="F:hydrolase activity"/>
    <property type="evidence" value="ECO:0007669"/>
    <property type="project" value="UniProtKB-KW"/>
</dbReference>
<evidence type="ECO:0000256" key="2">
    <source>
        <dbReference type="SAM" id="SignalP"/>
    </source>
</evidence>
<dbReference type="Gene3D" id="2.60.120.1620">
    <property type="match status" value="1"/>
</dbReference>
<dbReference type="InterPro" id="IPR031924">
    <property type="entry name" value="GH115"/>
</dbReference>
<evidence type="ECO:0000259" key="3">
    <source>
        <dbReference type="Pfam" id="PF17829"/>
    </source>
</evidence>